<feature type="transmembrane region" description="Helical" evidence="5">
    <location>
        <begin position="258"/>
        <end position="281"/>
    </location>
</feature>
<evidence type="ECO:0000256" key="4">
    <source>
        <dbReference type="ARBA" id="ARBA00023136"/>
    </source>
</evidence>
<dbReference type="GO" id="GO:0016020">
    <property type="term" value="C:membrane"/>
    <property type="evidence" value="ECO:0007669"/>
    <property type="project" value="UniProtKB-SubCell"/>
</dbReference>
<reference evidence="6 7" key="1">
    <citation type="submission" date="2017-09" db="EMBL/GenBank/DDBJ databases">
        <title>Depth-based differentiation of microbial function through sediment-hosted aquifers and enrichment of novel symbionts in the deep terrestrial subsurface.</title>
        <authorList>
            <person name="Probst A.J."/>
            <person name="Ladd B."/>
            <person name="Jarett J.K."/>
            <person name="Geller-Mcgrath D.E."/>
            <person name="Sieber C.M."/>
            <person name="Emerson J.B."/>
            <person name="Anantharaman K."/>
            <person name="Thomas B.C."/>
            <person name="Malmstrom R."/>
            <person name="Stieglmeier M."/>
            <person name="Klingl A."/>
            <person name="Woyke T."/>
            <person name="Ryan C.M."/>
            <person name="Banfield J.F."/>
        </authorList>
    </citation>
    <scope>NUCLEOTIDE SEQUENCE [LARGE SCALE GENOMIC DNA]</scope>
    <source>
        <strain evidence="6">CG22_combo_CG10-13_8_21_14_all_39_12</strain>
    </source>
</reference>
<evidence type="ECO:0000256" key="5">
    <source>
        <dbReference type="SAM" id="Phobius"/>
    </source>
</evidence>
<comment type="caution">
    <text evidence="6">The sequence shown here is derived from an EMBL/GenBank/DDBJ whole genome shotgun (WGS) entry which is preliminary data.</text>
</comment>
<comment type="subcellular location">
    <subcellularLocation>
        <location evidence="1">Membrane</location>
        <topology evidence="1">Multi-pass membrane protein</topology>
    </subcellularLocation>
</comment>
<sequence>MSNNVSLLKKVSANTIYQFVSRFITALASFFVARLIIESDTSLWGEYQTLITFVTVFWLLTDFGLNAVLVKEMSAHPEKRKQYFGALLTLRTSLGLILFGISFATLFFMPYGESLKLAIVIGLITLITQGIKGATHGLFQAQLTYKYQLYSDVWGTLFFVSALWWLLPTITVVKISILFAVSQIIMMLVSLLNAKRIESIEPVFDVGVLKPLAIATIPLGISLLFNLGNFKLDALLLSVMKGTGDVGIYNAGYKFFEFVLIIPTFFMNVMFPLLVSSYASSYTLFIKRFKSSFIVLVLGSIIGSIIGIIMAPFLIGLLGGANAEIIKDSVVILRILLITTPLFFVSSLFMWAVLVFGGQKHLIKVYATAFSVNLVLNLIVIPIYGYFGAAVTTGISECVIVILLGLKLFSYVKHHANHEQ</sequence>
<feature type="transmembrane region" description="Helical" evidence="5">
    <location>
        <begin position="49"/>
        <end position="70"/>
    </location>
</feature>
<evidence type="ECO:0000256" key="2">
    <source>
        <dbReference type="ARBA" id="ARBA00022692"/>
    </source>
</evidence>
<dbReference type="InterPro" id="IPR002797">
    <property type="entry name" value="Polysacc_synth"/>
</dbReference>
<feature type="transmembrane region" description="Helical" evidence="5">
    <location>
        <begin position="147"/>
        <end position="167"/>
    </location>
</feature>
<evidence type="ECO:0000256" key="1">
    <source>
        <dbReference type="ARBA" id="ARBA00004141"/>
    </source>
</evidence>
<feature type="transmembrane region" description="Helical" evidence="5">
    <location>
        <begin position="173"/>
        <end position="194"/>
    </location>
</feature>
<dbReference type="InterPro" id="IPR052556">
    <property type="entry name" value="PolySynth_Transporter"/>
</dbReference>
<dbReference type="Proteomes" id="UP000228495">
    <property type="component" value="Unassembled WGS sequence"/>
</dbReference>
<name>A0A2H0BEV5_UNCKA</name>
<accession>A0A2H0BEV5</accession>
<dbReference type="PANTHER" id="PTHR43424">
    <property type="entry name" value="LOCUS PUTATIVE PROTEIN 1-RELATED"/>
    <property type="match status" value="1"/>
</dbReference>
<feature type="transmembrane region" description="Helical" evidence="5">
    <location>
        <begin position="393"/>
        <end position="412"/>
    </location>
</feature>
<organism evidence="6 7">
    <name type="scientific">candidate division WWE3 bacterium CG22_combo_CG10-13_8_21_14_all_39_12</name>
    <dbReference type="NCBI Taxonomy" id="1975094"/>
    <lineage>
        <taxon>Bacteria</taxon>
        <taxon>Katanobacteria</taxon>
    </lineage>
</organism>
<dbReference type="PANTHER" id="PTHR43424:SF1">
    <property type="entry name" value="LOCUS PUTATIVE PROTEIN 1-RELATED"/>
    <property type="match status" value="1"/>
</dbReference>
<keyword evidence="2 5" id="KW-0812">Transmembrane</keyword>
<dbReference type="AlphaFoldDB" id="A0A2H0BEV5"/>
<gene>
    <name evidence="6" type="ORF">COX05_04485</name>
</gene>
<dbReference type="EMBL" id="PCSU01000077">
    <property type="protein sequence ID" value="PIP56161.1"/>
    <property type="molecule type" value="Genomic_DNA"/>
</dbReference>
<feature type="transmembrane region" description="Helical" evidence="5">
    <location>
        <begin position="20"/>
        <end position="37"/>
    </location>
</feature>
<feature type="transmembrane region" description="Helical" evidence="5">
    <location>
        <begin position="82"/>
        <end position="109"/>
    </location>
</feature>
<feature type="transmembrane region" description="Helical" evidence="5">
    <location>
        <begin position="365"/>
        <end position="387"/>
    </location>
</feature>
<feature type="transmembrane region" description="Helical" evidence="5">
    <location>
        <begin position="331"/>
        <end position="353"/>
    </location>
</feature>
<feature type="transmembrane region" description="Helical" evidence="5">
    <location>
        <begin position="206"/>
        <end position="227"/>
    </location>
</feature>
<dbReference type="Pfam" id="PF01943">
    <property type="entry name" value="Polysacc_synt"/>
    <property type="match status" value="1"/>
</dbReference>
<feature type="transmembrane region" description="Helical" evidence="5">
    <location>
        <begin position="293"/>
        <end position="319"/>
    </location>
</feature>
<keyword evidence="4 5" id="KW-0472">Membrane</keyword>
<proteinExistence type="predicted"/>
<keyword evidence="3 5" id="KW-1133">Transmembrane helix</keyword>
<evidence type="ECO:0000256" key="3">
    <source>
        <dbReference type="ARBA" id="ARBA00022989"/>
    </source>
</evidence>
<feature type="transmembrane region" description="Helical" evidence="5">
    <location>
        <begin position="115"/>
        <end position="135"/>
    </location>
</feature>
<protein>
    <submittedName>
        <fullName evidence="6">Uncharacterized protein</fullName>
    </submittedName>
</protein>
<evidence type="ECO:0000313" key="6">
    <source>
        <dbReference type="EMBL" id="PIP56161.1"/>
    </source>
</evidence>
<evidence type="ECO:0000313" key="7">
    <source>
        <dbReference type="Proteomes" id="UP000228495"/>
    </source>
</evidence>